<proteinExistence type="predicted"/>
<reference evidence="2" key="1">
    <citation type="submission" date="2022-11" db="UniProtKB">
        <authorList>
            <consortium name="WormBaseParasite"/>
        </authorList>
    </citation>
    <scope>IDENTIFICATION</scope>
</reference>
<protein>
    <submittedName>
        <fullName evidence="2">Uncharacterized protein</fullName>
    </submittedName>
</protein>
<sequence length="135" mass="15453">MAYIETPKNSCFAVETATWQAFSLNKFLHWQFFANHTYLIDTLRYNQDDDPKHSDDGKKGKKYESVKALLYFDGRRQSGPDGAGSNIYKPAPAVTGCKFLLLYFIWCRPHCCCCNHDAAMESIVMAKAMQQVLHM</sequence>
<dbReference type="Proteomes" id="UP000887565">
    <property type="component" value="Unplaced"/>
</dbReference>
<accession>A0A915ILA6</accession>
<dbReference type="AlphaFoldDB" id="A0A915ILA6"/>
<keyword evidence="1" id="KW-1185">Reference proteome</keyword>
<evidence type="ECO:0000313" key="1">
    <source>
        <dbReference type="Proteomes" id="UP000887565"/>
    </source>
</evidence>
<organism evidence="1 2">
    <name type="scientific">Romanomermis culicivorax</name>
    <name type="common">Nematode worm</name>
    <dbReference type="NCBI Taxonomy" id="13658"/>
    <lineage>
        <taxon>Eukaryota</taxon>
        <taxon>Metazoa</taxon>
        <taxon>Ecdysozoa</taxon>
        <taxon>Nematoda</taxon>
        <taxon>Enoplea</taxon>
        <taxon>Dorylaimia</taxon>
        <taxon>Mermithida</taxon>
        <taxon>Mermithoidea</taxon>
        <taxon>Mermithidae</taxon>
        <taxon>Romanomermis</taxon>
    </lineage>
</organism>
<evidence type="ECO:0000313" key="2">
    <source>
        <dbReference type="WBParaSite" id="nRc.2.0.1.t14962-RA"/>
    </source>
</evidence>
<dbReference type="WBParaSite" id="nRc.2.0.1.t14962-RA">
    <property type="protein sequence ID" value="nRc.2.0.1.t14962-RA"/>
    <property type="gene ID" value="nRc.2.0.1.g14962"/>
</dbReference>
<name>A0A915ILA6_ROMCU</name>